<gene>
    <name evidence="5" type="ORF">CYBJADRAFT_163221</name>
</gene>
<evidence type="ECO:0000313" key="6">
    <source>
        <dbReference type="Proteomes" id="UP000094389"/>
    </source>
</evidence>
<dbReference type="Gene3D" id="1.20.920.10">
    <property type="entry name" value="Bromodomain-like"/>
    <property type="match status" value="1"/>
</dbReference>
<keyword evidence="6" id="KW-1185">Reference proteome</keyword>
<dbReference type="GO" id="GO:0006325">
    <property type="term" value="P:chromatin organization"/>
    <property type="evidence" value="ECO:0007669"/>
    <property type="project" value="UniProtKB-ARBA"/>
</dbReference>
<dbReference type="AlphaFoldDB" id="A0A1E4S053"/>
<keyword evidence="1 2" id="KW-0103">Bromodomain</keyword>
<reference evidence="5 6" key="1">
    <citation type="journal article" date="2016" name="Proc. Natl. Acad. Sci. U.S.A.">
        <title>Comparative genomics of biotechnologically important yeasts.</title>
        <authorList>
            <person name="Riley R."/>
            <person name="Haridas S."/>
            <person name="Wolfe K.H."/>
            <person name="Lopes M.R."/>
            <person name="Hittinger C.T."/>
            <person name="Goeker M."/>
            <person name="Salamov A.A."/>
            <person name="Wisecaver J.H."/>
            <person name="Long T.M."/>
            <person name="Calvey C.H."/>
            <person name="Aerts A.L."/>
            <person name="Barry K.W."/>
            <person name="Choi C."/>
            <person name="Clum A."/>
            <person name="Coughlan A.Y."/>
            <person name="Deshpande S."/>
            <person name="Douglass A.P."/>
            <person name="Hanson S.J."/>
            <person name="Klenk H.-P."/>
            <person name="LaButti K.M."/>
            <person name="Lapidus A."/>
            <person name="Lindquist E.A."/>
            <person name="Lipzen A.M."/>
            <person name="Meier-Kolthoff J.P."/>
            <person name="Ohm R.A."/>
            <person name="Otillar R.P."/>
            <person name="Pangilinan J.L."/>
            <person name="Peng Y."/>
            <person name="Rokas A."/>
            <person name="Rosa C.A."/>
            <person name="Scheuner C."/>
            <person name="Sibirny A.A."/>
            <person name="Slot J.C."/>
            <person name="Stielow J.B."/>
            <person name="Sun H."/>
            <person name="Kurtzman C.P."/>
            <person name="Blackwell M."/>
            <person name="Grigoriev I.V."/>
            <person name="Jeffries T.W."/>
        </authorList>
    </citation>
    <scope>NUCLEOTIDE SEQUENCE [LARGE SCALE GENOMIC DNA]</scope>
    <source>
        <strain evidence="6">ATCC 18201 / CBS 1600 / BCRC 20928 / JCM 3617 / NBRC 0987 / NRRL Y-1542</strain>
    </source>
</reference>
<proteinExistence type="predicted"/>
<dbReference type="EMBL" id="KV453933">
    <property type="protein sequence ID" value="ODV72871.1"/>
    <property type="molecule type" value="Genomic_DNA"/>
</dbReference>
<dbReference type="PRINTS" id="PR00503">
    <property type="entry name" value="BROMODOMAIN"/>
</dbReference>
<dbReference type="OrthoDB" id="3981115at2759"/>
<evidence type="ECO:0000259" key="4">
    <source>
        <dbReference type="PROSITE" id="PS50014"/>
    </source>
</evidence>
<feature type="domain" description="Bromo" evidence="4">
    <location>
        <begin position="242"/>
        <end position="312"/>
    </location>
</feature>
<evidence type="ECO:0000313" key="5">
    <source>
        <dbReference type="EMBL" id="ODV72871.1"/>
    </source>
</evidence>
<dbReference type="SUPFAM" id="SSF47370">
    <property type="entry name" value="Bromodomain"/>
    <property type="match status" value="1"/>
</dbReference>
<evidence type="ECO:0000256" key="1">
    <source>
        <dbReference type="ARBA" id="ARBA00023117"/>
    </source>
</evidence>
<feature type="region of interest" description="Disordered" evidence="3">
    <location>
        <begin position="163"/>
        <end position="228"/>
    </location>
</feature>
<dbReference type="SMART" id="SM00297">
    <property type="entry name" value="BROMO"/>
    <property type="match status" value="1"/>
</dbReference>
<dbReference type="STRING" id="983966.A0A1E4S053"/>
<name>A0A1E4S053_CYBJN</name>
<evidence type="ECO:0000256" key="3">
    <source>
        <dbReference type="SAM" id="MobiDB-lite"/>
    </source>
</evidence>
<dbReference type="Proteomes" id="UP000094389">
    <property type="component" value="Unassembled WGS sequence"/>
</dbReference>
<feature type="compositionally biased region" description="Polar residues" evidence="3">
    <location>
        <begin position="170"/>
        <end position="195"/>
    </location>
</feature>
<dbReference type="PROSITE" id="PS50014">
    <property type="entry name" value="BROMODOMAIN_2"/>
    <property type="match status" value="1"/>
</dbReference>
<sequence>MNSDKPQHIYQLDSFRLIVLRVLELFVHKSLDETISLTKMAQVINTNPMLLFCREQMKLTEPQVDCKKVVTIRDVILSITKIFSSSQIHIMENNDYFRLKLTREQFQDLISRVYDAYKETVLEKVKLEEVAYKKLMEEIGKIERGEMDTLLIDEIGKKEAPVVKPLTPDVDSNVTGEPTGHSSTTPLVEQDSSTTTRKRAQDDEAEKEAEKEAEQEAEKEAPRAVPNKRLQHIATPLIESISSYKYASAFLHPVNESSAPNYYSLIKKPRDLKTIKQMVKDGRIQTNLELEREILLMFANAIMYNKTGTDIYEWTKEMQPEVDKLIELFNESK</sequence>
<dbReference type="PANTHER" id="PTHR15398:SF4">
    <property type="entry name" value="BROMODOMAIN-CONTAINING PROTEIN 8 ISOFORM X1"/>
    <property type="match status" value="1"/>
</dbReference>
<dbReference type="InterPro" id="IPR001487">
    <property type="entry name" value="Bromodomain"/>
</dbReference>
<dbReference type="RefSeq" id="XP_020069910.1">
    <property type="nucleotide sequence ID" value="XM_020213746.1"/>
</dbReference>
<dbReference type="PANTHER" id="PTHR15398">
    <property type="entry name" value="BROMODOMAIN-CONTAINING PROTEIN 8"/>
    <property type="match status" value="1"/>
</dbReference>
<dbReference type="GeneID" id="30988142"/>
<protein>
    <submittedName>
        <fullName evidence="5">Bromodomain-containing protein</fullName>
    </submittedName>
</protein>
<evidence type="ECO:0000256" key="2">
    <source>
        <dbReference type="PROSITE-ProRule" id="PRU00035"/>
    </source>
</evidence>
<accession>A0A1E4S053</accession>
<dbReference type="InterPro" id="IPR036427">
    <property type="entry name" value="Bromodomain-like_sf"/>
</dbReference>
<dbReference type="Pfam" id="PF00439">
    <property type="entry name" value="Bromodomain"/>
    <property type="match status" value="1"/>
</dbReference>
<dbReference type="GO" id="GO:0035267">
    <property type="term" value="C:NuA4 histone acetyltransferase complex"/>
    <property type="evidence" value="ECO:0007669"/>
    <property type="project" value="TreeGrafter"/>
</dbReference>
<feature type="compositionally biased region" description="Basic and acidic residues" evidence="3">
    <location>
        <begin position="208"/>
        <end position="222"/>
    </location>
</feature>
<organism evidence="5 6">
    <name type="scientific">Cyberlindnera jadinii (strain ATCC 18201 / CBS 1600 / BCRC 20928 / JCM 3617 / NBRC 0987 / NRRL Y-1542)</name>
    <name type="common">Torula yeast</name>
    <name type="synonym">Candida utilis</name>
    <dbReference type="NCBI Taxonomy" id="983966"/>
    <lineage>
        <taxon>Eukaryota</taxon>
        <taxon>Fungi</taxon>
        <taxon>Dikarya</taxon>
        <taxon>Ascomycota</taxon>
        <taxon>Saccharomycotina</taxon>
        <taxon>Saccharomycetes</taxon>
        <taxon>Phaffomycetales</taxon>
        <taxon>Phaffomycetaceae</taxon>
        <taxon>Cyberlindnera</taxon>
    </lineage>
</organism>